<evidence type="ECO:0000256" key="1">
    <source>
        <dbReference type="ARBA" id="ARBA00010751"/>
    </source>
</evidence>
<name>A0A1G7EEI7_9FLAO</name>
<sequence>MENFKHIKVTTTSSLQNVEIVEYLEPISVTIVIGMNFFEDVLTGFRDVIGGKSNTYTKSLEKINEEAIIELKRRAHYLNANYVIGLSIDNDEISAQ</sequence>
<dbReference type="AlphaFoldDB" id="A0A1G7EEI7"/>
<comment type="similarity">
    <text evidence="1">Belongs to the UPF0145 family.</text>
</comment>
<dbReference type="Proteomes" id="UP000182114">
    <property type="component" value="Unassembled WGS sequence"/>
</dbReference>
<protein>
    <submittedName>
        <fullName evidence="2">Uncharacterized conserved protein YbjQ, UPF0145 family</fullName>
    </submittedName>
</protein>
<reference evidence="3" key="1">
    <citation type="submission" date="2016-10" db="EMBL/GenBank/DDBJ databases">
        <authorList>
            <person name="Varghese N."/>
            <person name="Submissions S."/>
        </authorList>
    </citation>
    <scope>NUCLEOTIDE SEQUENCE [LARGE SCALE GENOMIC DNA]</scope>
    <source>
        <strain evidence="3">DSM 24729</strain>
    </source>
</reference>
<dbReference type="InterPro" id="IPR035439">
    <property type="entry name" value="UPF0145_dom_sf"/>
</dbReference>
<dbReference type="InterPro" id="IPR002765">
    <property type="entry name" value="UPF0145_YbjQ-like"/>
</dbReference>
<dbReference type="Pfam" id="PF01906">
    <property type="entry name" value="YbjQ_1"/>
    <property type="match status" value="1"/>
</dbReference>
<evidence type="ECO:0000313" key="3">
    <source>
        <dbReference type="Proteomes" id="UP000182114"/>
    </source>
</evidence>
<dbReference type="Gene3D" id="3.30.110.70">
    <property type="entry name" value="Hypothetical protein apc22750. Chain B"/>
    <property type="match status" value="1"/>
</dbReference>
<keyword evidence="3" id="KW-1185">Reference proteome</keyword>
<gene>
    <name evidence="2" type="ORF">SAMN04487992_102275</name>
</gene>
<dbReference type="PANTHER" id="PTHR34068:SF1">
    <property type="entry name" value="UPF0145 PROTEIN YBJQ"/>
    <property type="match status" value="1"/>
</dbReference>
<dbReference type="EMBL" id="FNBD01000002">
    <property type="protein sequence ID" value="SDE62088.1"/>
    <property type="molecule type" value="Genomic_DNA"/>
</dbReference>
<dbReference type="RefSeq" id="WP_083332188.1">
    <property type="nucleotide sequence ID" value="NZ_FNBD01000002.1"/>
</dbReference>
<proteinExistence type="inferred from homology"/>
<dbReference type="SUPFAM" id="SSF117782">
    <property type="entry name" value="YbjQ-like"/>
    <property type="match status" value="1"/>
</dbReference>
<evidence type="ECO:0000313" key="2">
    <source>
        <dbReference type="EMBL" id="SDE62088.1"/>
    </source>
</evidence>
<dbReference type="PANTHER" id="PTHR34068">
    <property type="entry name" value="UPF0145 PROTEIN YBJQ"/>
    <property type="match status" value="1"/>
</dbReference>
<accession>A0A1G7EEI7</accession>
<organism evidence="2 3">
    <name type="scientific">Cellulophaga baltica</name>
    <dbReference type="NCBI Taxonomy" id="76594"/>
    <lineage>
        <taxon>Bacteria</taxon>
        <taxon>Pseudomonadati</taxon>
        <taxon>Bacteroidota</taxon>
        <taxon>Flavobacteriia</taxon>
        <taxon>Flavobacteriales</taxon>
        <taxon>Flavobacteriaceae</taxon>
        <taxon>Cellulophaga</taxon>
    </lineage>
</organism>